<dbReference type="GO" id="GO:0016757">
    <property type="term" value="F:glycosyltransferase activity"/>
    <property type="evidence" value="ECO:0007669"/>
    <property type="project" value="UniProtKB-KW"/>
</dbReference>
<keyword evidence="6" id="KW-0732">Signal</keyword>
<feature type="domain" description="Exostosin GT47" evidence="7">
    <location>
        <begin position="44"/>
        <end position="184"/>
    </location>
</feature>
<dbReference type="STRING" id="3988.B9SE16"/>
<dbReference type="InterPro" id="IPR040911">
    <property type="entry name" value="Exostosin_GT47"/>
</dbReference>
<dbReference type="PANTHER" id="PTHR11062:SF253">
    <property type="entry name" value="EXOSTOSIN GT47 DOMAIN-CONTAINING PROTEIN"/>
    <property type="match status" value="1"/>
</dbReference>
<reference evidence="9" key="1">
    <citation type="journal article" date="2010" name="Nat. Biotechnol.">
        <title>Draft genome sequence of the oilseed species Ricinus communis.</title>
        <authorList>
            <person name="Chan A.P."/>
            <person name="Crabtree J."/>
            <person name="Zhao Q."/>
            <person name="Lorenzi H."/>
            <person name="Orvis J."/>
            <person name="Puiu D."/>
            <person name="Melake-Berhan A."/>
            <person name="Jones K.M."/>
            <person name="Redman J."/>
            <person name="Chen G."/>
            <person name="Cahoon E.B."/>
            <person name="Gedil M."/>
            <person name="Stanke M."/>
            <person name="Haas B.J."/>
            <person name="Wortman J.R."/>
            <person name="Fraser-Liggett C.M."/>
            <person name="Ravel J."/>
            <person name="Rabinowicz P.D."/>
        </authorList>
    </citation>
    <scope>NUCLEOTIDE SEQUENCE [LARGE SCALE GENOMIC DNA]</scope>
    <source>
        <strain evidence="9">cv. Hale</strain>
    </source>
</reference>
<proteinExistence type="inferred from homology"/>
<dbReference type="GO" id="GO:0000139">
    <property type="term" value="C:Golgi membrane"/>
    <property type="evidence" value="ECO:0007669"/>
    <property type="project" value="UniProtKB-SubCell"/>
</dbReference>
<dbReference type="PANTHER" id="PTHR11062">
    <property type="entry name" value="EXOSTOSIN HEPARAN SULFATE GLYCOSYLTRANSFERASE -RELATED"/>
    <property type="match status" value="1"/>
</dbReference>
<dbReference type="Proteomes" id="UP000008311">
    <property type="component" value="Unassembled WGS sequence"/>
</dbReference>
<keyword evidence="4" id="KW-0735">Signal-anchor</keyword>
<keyword evidence="4" id="KW-0812">Transmembrane</keyword>
<evidence type="ECO:0000313" key="9">
    <source>
        <dbReference type="Proteomes" id="UP000008311"/>
    </source>
</evidence>
<keyword evidence="3" id="KW-0328">Glycosyltransferase</keyword>
<dbReference type="InParanoid" id="B9SE16"/>
<accession>B9SE16</accession>
<dbReference type="InterPro" id="IPR004263">
    <property type="entry name" value="Exostosin"/>
</dbReference>
<dbReference type="EMBL" id="EQ973933">
    <property type="protein sequence ID" value="EEF38159.1"/>
    <property type="molecule type" value="Genomic_DNA"/>
</dbReference>
<comment type="similarity">
    <text evidence="2">Belongs to the glycosyltransferase 47 family.</text>
</comment>
<evidence type="ECO:0000256" key="3">
    <source>
        <dbReference type="ARBA" id="ARBA00022676"/>
    </source>
</evidence>
<keyword evidence="5" id="KW-0333">Golgi apparatus</keyword>
<evidence type="ECO:0000256" key="6">
    <source>
        <dbReference type="SAM" id="SignalP"/>
    </source>
</evidence>
<feature type="chain" id="PRO_5002889294" description="Exostosin GT47 domain-containing protein" evidence="6">
    <location>
        <begin position="25"/>
        <end position="337"/>
    </location>
</feature>
<gene>
    <name evidence="8" type="ORF">RCOM_1482410</name>
</gene>
<dbReference type="KEGG" id="rcu:8287510"/>
<sequence length="337" mass="38797">MTMSISHLSLFLVFFSLYTSLSQSSTSLYLSPALFFPNYQRMLQSFKIYTYTPPQPFSFTSPVESLFFTSLQNSHFITLNPEQAHLFFIPFPSDLSPRSLARVIRDLRTEFPYWNRTLGADHFYISCTGLGYESDRNLVELKKNSVQISCFPSPNGKFVPHKDITLPPLVPSTIHKSSNKRRPYKAFVKYDGVEELRGDLEVLIESQPSDEKTRSEFCLFDYAANISGIGEALSSGCVPLVITERPIQDLPLMDVLRWQEIAVIVGSSDDGFKWVKRVLNGTCSRGDTCERMRRLGAGASQHLVWNETPEPYDAFHMVMYQLWLRRHTIRYARREWI</sequence>
<evidence type="ECO:0000313" key="8">
    <source>
        <dbReference type="EMBL" id="EEF38159.1"/>
    </source>
</evidence>
<keyword evidence="9" id="KW-1185">Reference proteome</keyword>
<name>B9SE16_RICCO</name>
<evidence type="ECO:0000259" key="7">
    <source>
        <dbReference type="Pfam" id="PF03016"/>
    </source>
</evidence>
<dbReference type="Pfam" id="PF03016">
    <property type="entry name" value="Exostosin_GT47"/>
    <property type="match status" value="1"/>
</dbReference>
<comment type="subcellular location">
    <subcellularLocation>
        <location evidence="1">Golgi apparatus membrane</location>
        <topology evidence="1">Single-pass type II membrane protein</topology>
    </subcellularLocation>
</comment>
<evidence type="ECO:0000256" key="5">
    <source>
        <dbReference type="ARBA" id="ARBA00023034"/>
    </source>
</evidence>
<organism evidence="8 9">
    <name type="scientific">Ricinus communis</name>
    <name type="common">Castor bean</name>
    <dbReference type="NCBI Taxonomy" id="3988"/>
    <lineage>
        <taxon>Eukaryota</taxon>
        <taxon>Viridiplantae</taxon>
        <taxon>Streptophyta</taxon>
        <taxon>Embryophyta</taxon>
        <taxon>Tracheophyta</taxon>
        <taxon>Spermatophyta</taxon>
        <taxon>Magnoliopsida</taxon>
        <taxon>eudicotyledons</taxon>
        <taxon>Gunneridae</taxon>
        <taxon>Pentapetalae</taxon>
        <taxon>rosids</taxon>
        <taxon>fabids</taxon>
        <taxon>Malpighiales</taxon>
        <taxon>Euphorbiaceae</taxon>
        <taxon>Acalyphoideae</taxon>
        <taxon>Acalypheae</taxon>
        <taxon>Ricinus</taxon>
    </lineage>
</organism>
<dbReference type="eggNOG" id="KOG1021">
    <property type="taxonomic scope" value="Eukaryota"/>
</dbReference>
<feature type="signal peptide" evidence="6">
    <location>
        <begin position="1"/>
        <end position="24"/>
    </location>
</feature>
<keyword evidence="3" id="KW-0808">Transferase</keyword>
<evidence type="ECO:0000256" key="2">
    <source>
        <dbReference type="ARBA" id="ARBA00010271"/>
    </source>
</evidence>
<evidence type="ECO:0000256" key="4">
    <source>
        <dbReference type="ARBA" id="ARBA00022968"/>
    </source>
</evidence>
<evidence type="ECO:0000256" key="1">
    <source>
        <dbReference type="ARBA" id="ARBA00004323"/>
    </source>
</evidence>
<protein>
    <recommendedName>
        <fullName evidence="7">Exostosin GT47 domain-containing protein</fullName>
    </recommendedName>
</protein>
<dbReference type="AlphaFoldDB" id="B9SE16"/>
<dbReference type="OrthoDB" id="1924787at2759"/>